<dbReference type="Proteomes" id="UP000008825">
    <property type="component" value="Chromosome"/>
</dbReference>
<evidence type="ECO:0000313" key="4">
    <source>
        <dbReference type="EMBL" id="ACH40707.1"/>
    </source>
</evidence>
<dbReference type="InterPro" id="IPR004843">
    <property type="entry name" value="Calcineurin-like_PHP"/>
</dbReference>
<dbReference type="HOGENOM" id="CLU_025443_1_0_7"/>
<dbReference type="GO" id="GO:0008758">
    <property type="term" value="F:UDP-2,3-diacylglucosamine hydrolase activity"/>
    <property type="evidence" value="ECO:0007669"/>
    <property type="project" value="TreeGrafter"/>
</dbReference>
<evidence type="ECO:0000256" key="1">
    <source>
        <dbReference type="ARBA" id="ARBA00022723"/>
    </source>
</evidence>
<dbReference type="CDD" id="cd07385">
    <property type="entry name" value="MPP_YkuE_C"/>
    <property type="match status" value="1"/>
</dbReference>
<evidence type="ECO:0000256" key="2">
    <source>
        <dbReference type="ARBA" id="ARBA00022801"/>
    </source>
</evidence>
<dbReference type="Pfam" id="PF00149">
    <property type="entry name" value="Metallophos"/>
    <property type="match status" value="1"/>
</dbReference>
<dbReference type="InterPro" id="IPR029052">
    <property type="entry name" value="Metallo-depent_PP-like"/>
</dbReference>
<keyword evidence="5" id="KW-1185">Reference proteome</keyword>
<accession>B5EDS9</accession>
<dbReference type="RefSeq" id="WP_012532144.1">
    <property type="nucleotide sequence ID" value="NC_011146.1"/>
</dbReference>
<dbReference type="EMBL" id="CP001124">
    <property type="protein sequence ID" value="ACH40707.1"/>
    <property type="molecule type" value="Genomic_DNA"/>
</dbReference>
<sequence length="284" mass="31047">MAAISRRLFLLGGFSLFPYLYLERSSVAVRRYRVPVRNLPEALAGFTILHLTDLHDKEFGEGNEELLELLRRLRFDLVALTGDLVVGGNPLLKPALDLLAGIRRFSNAPVYSVPGNHEYTLSRIEEHNEKLARAGVQLLSNKAVPLKFGKARLWVAGVDDPVTRRARLDQALAEADARSPRVLLSHAPHPFPEAALQGVDLMLAGHTHGGQIRLPLIGAAYVPDMGLFPEWDYGLYSSGTTSLIVNGGLGESWLPLRVNIRPEVVLATLTPLREAGPGANYGVA</sequence>
<organism evidence="4 5">
    <name type="scientific">Citrifermentans bemidjiense (strain ATCC BAA-1014 / DSM 16622 / JCM 12645 / Bem)</name>
    <name type="common">Geobacter bemidjiensis</name>
    <dbReference type="NCBI Taxonomy" id="404380"/>
    <lineage>
        <taxon>Bacteria</taxon>
        <taxon>Pseudomonadati</taxon>
        <taxon>Thermodesulfobacteriota</taxon>
        <taxon>Desulfuromonadia</taxon>
        <taxon>Geobacterales</taxon>
        <taxon>Geobacteraceae</taxon>
        <taxon>Citrifermentans</taxon>
    </lineage>
</organism>
<dbReference type="GO" id="GO:0009245">
    <property type="term" value="P:lipid A biosynthetic process"/>
    <property type="evidence" value="ECO:0007669"/>
    <property type="project" value="TreeGrafter"/>
</dbReference>
<keyword evidence="2" id="KW-0378">Hydrolase</keyword>
<reference evidence="4 5" key="1">
    <citation type="submission" date="2008-07" db="EMBL/GenBank/DDBJ databases">
        <title>Complete sequence of Geobacter bemidjiensis BEM.</title>
        <authorList>
            <consortium name="US DOE Joint Genome Institute"/>
            <person name="Lucas S."/>
            <person name="Copeland A."/>
            <person name="Lapidus A."/>
            <person name="Glavina del Rio T."/>
            <person name="Dalin E."/>
            <person name="Tice H."/>
            <person name="Bruce D."/>
            <person name="Goodwin L."/>
            <person name="Pitluck S."/>
            <person name="Kiss H."/>
            <person name="Brettin T."/>
            <person name="Detter J.C."/>
            <person name="Han C."/>
            <person name="Kuske C.R."/>
            <person name="Schmutz J."/>
            <person name="Larimer F."/>
            <person name="Land M."/>
            <person name="Hauser L."/>
            <person name="Kyrpides N."/>
            <person name="Lykidis A."/>
            <person name="Lovley D."/>
            <person name="Richardson P."/>
        </authorList>
    </citation>
    <scope>NUCLEOTIDE SEQUENCE [LARGE SCALE GENOMIC DNA]</scope>
    <source>
        <strain evidence="5">ATCC BAA-1014 / DSM 16622 / JCM 12645 / Bem</strain>
    </source>
</reference>
<dbReference type="InterPro" id="IPR051158">
    <property type="entry name" value="Metallophosphoesterase_sf"/>
</dbReference>
<evidence type="ECO:0000313" key="5">
    <source>
        <dbReference type="Proteomes" id="UP000008825"/>
    </source>
</evidence>
<dbReference type="GO" id="GO:0016020">
    <property type="term" value="C:membrane"/>
    <property type="evidence" value="ECO:0007669"/>
    <property type="project" value="GOC"/>
</dbReference>
<evidence type="ECO:0000259" key="3">
    <source>
        <dbReference type="Pfam" id="PF00149"/>
    </source>
</evidence>
<dbReference type="OrthoDB" id="9780884at2"/>
<dbReference type="STRING" id="404380.Gbem_3715"/>
<dbReference type="eggNOG" id="COG1408">
    <property type="taxonomic scope" value="Bacteria"/>
</dbReference>
<dbReference type="AlphaFoldDB" id="B5EDS9"/>
<keyword evidence="1" id="KW-0479">Metal-binding</keyword>
<dbReference type="PANTHER" id="PTHR31302">
    <property type="entry name" value="TRANSMEMBRANE PROTEIN WITH METALLOPHOSPHOESTERASE DOMAIN-RELATED"/>
    <property type="match status" value="1"/>
</dbReference>
<feature type="domain" description="Calcineurin-like phosphoesterase" evidence="3">
    <location>
        <begin position="46"/>
        <end position="209"/>
    </location>
</feature>
<name>B5EDS9_CITBB</name>
<dbReference type="GO" id="GO:0046872">
    <property type="term" value="F:metal ion binding"/>
    <property type="evidence" value="ECO:0007669"/>
    <property type="project" value="UniProtKB-KW"/>
</dbReference>
<dbReference type="SUPFAM" id="SSF56300">
    <property type="entry name" value="Metallo-dependent phosphatases"/>
    <property type="match status" value="1"/>
</dbReference>
<gene>
    <name evidence="4" type="ordered locus">Gbem_3715</name>
</gene>
<proteinExistence type="predicted"/>
<dbReference type="Gene3D" id="3.60.21.10">
    <property type="match status" value="1"/>
</dbReference>
<protein>
    <submittedName>
        <fullName evidence="4">Metallophosphoesterase</fullName>
    </submittedName>
</protein>
<dbReference type="PANTHER" id="PTHR31302:SF31">
    <property type="entry name" value="PHOSPHODIESTERASE YAEI"/>
    <property type="match status" value="1"/>
</dbReference>
<reference evidence="4 5" key="2">
    <citation type="journal article" date="2010" name="BMC Genomics">
        <title>The genome of Geobacter bemidjiensis, exemplar for the subsurface clade of Geobacter species that predominate in Fe(III)-reducing subsurface environments.</title>
        <authorList>
            <person name="Aklujkar M."/>
            <person name="Young N.D."/>
            <person name="Holmes D."/>
            <person name="Chavan M."/>
            <person name="Risso C."/>
            <person name="Kiss H.E."/>
            <person name="Han C.S."/>
            <person name="Land M.L."/>
            <person name="Lovley D.R."/>
        </authorList>
    </citation>
    <scope>NUCLEOTIDE SEQUENCE [LARGE SCALE GENOMIC DNA]</scope>
    <source>
        <strain evidence="5">ATCC BAA-1014 / DSM 16622 / JCM 12645 / Bem</strain>
    </source>
</reference>
<dbReference type="KEGG" id="gbm:Gbem_3715"/>